<name>A0A9D1HGG4_9FIRM</name>
<accession>A0A9D1HGG4</accession>
<sequence length="231" mass="27449">MNEVLRREKKFLIRLDEYYRFSGRLSSLMMQDANNGREGYVIRSLYFDTLHDQDFNEKEDGVEVRRKIRLRLYDPDNDFAMLEMKQKQGDLQKKRSLRLRRKDAIALTEGRYQVLLNYKEAFAAECFGVMTSRCYRPKAVIEYRRKAFIAKENKIRVTFDHHITATESCFHIFDRNLCLSPVMDTCLAVLEVKYNGFLLGYIKDMLAECDRSELSVSKYYMGRGFTKLLMR</sequence>
<dbReference type="Proteomes" id="UP000824164">
    <property type="component" value="Unassembled WGS sequence"/>
</dbReference>
<reference evidence="2" key="1">
    <citation type="submission" date="2020-10" db="EMBL/GenBank/DDBJ databases">
        <authorList>
            <person name="Gilroy R."/>
        </authorList>
    </citation>
    <scope>NUCLEOTIDE SEQUENCE</scope>
    <source>
        <strain evidence="2">CHK187-14744</strain>
    </source>
</reference>
<dbReference type="CDD" id="cd07750">
    <property type="entry name" value="PolyPPase_VTC_like"/>
    <property type="match status" value="1"/>
</dbReference>
<dbReference type="InterPro" id="IPR018966">
    <property type="entry name" value="VTC_domain"/>
</dbReference>
<dbReference type="InterPro" id="IPR042267">
    <property type="entry name" value="VTC_sf"/>
</dbReference>
<reference evidence="2" key="2">
    <citation type="journal article" date="2021" name="PeerJ">
        <title>Extensive microbial diversity within the chicken gut microbiome revealed by metagenomics and culture.</title>
        <authorList>
            <person name="Gilroy R."/>
            <person name="Ravi A."/>
            <person name="Getino M."/>
            <person name="Pursley I."/>
            <person name="Horton D.L."/>
            <person name="Alikhan N.F."/>
            <person name="Baker D."/>
            <person name="Gharbi K."/>
            <person name="Hall N."/>
            <person name="Watson M."/>
            <person name="Adriaenssens E.M."/>
            <person name="Foster-Nyarko E."/>
            <person name="Jarju S."/>
            <person name="Secka A."/>
            <person name="Antonio M."/>
            <person name="Oren A."/>
            <person name="Chaudhuri R.R."/>
            <person name="La Ragione R."/>
            <person name="Hildebrand F."/>
            <person name="Pallen M.J."/>
        </authorList>
    </citation>
    <scope>NUCLEOTIDE SEQUENCE</scope>
    <source>
        <strain evidence="2">CHK187-14744</strain>
    </source>
</reference>
<evidence type="ECO:0000313" key="3">
    <source>
        <dbReference type="Proteomes" id="UP000824164"/>
    </source>
</evidence>
<organism evidence="2 3">
    <name type="scientific">Candidatus Onthocola gallistercoris</name>
    <dbReference type="NCBI Taxonomy" id="2840876"/>
    <lineage>
        <taxon>Bacteria</taxon>
        <taxon>Bacillati</taxon>
        <taxon>Bacillota</taxon>
        <taxon>Bacilli</taxon>
        <taxon>Candidatus Onthocola</taxon>
    </lineage>
</organism>
<dbReference type="AlphaFoldDB" id="A0A9D1HGG4"/>
<gene>
    <name evidence="2" type="ORF">IAB63_04450</name>
</gene>
<dbReference type="Pfam" id="PF09359">
    <property type="entry name" value="VTC"/>
    <property type="match status" value="1"/>
</dbReference>
<feature type="domain" description="VTC" evidence="1">
    <location>
        <begin position="6"/>
        <end position="222"/>
    </location>
</feature>
<evidence type="ECO:0000313" key="2">
    <source>
        <dbReference type="EMBL" id="HIU02484.1"/>
    </source>
</evidence>
<comment type="caution">
    <text evidence="2">The sequence shown here is derived from an EMBL/GenBank/DDBJ whole genome shotgun (WGS) entry which is preliminary data.</text>
</comment>
<dbReference type="EMBL" id="DVLT01000031">
    <property type="protein sequence ID" value="HIU02484.1"/>
    <property type="molecule type" value="Genomic_DNA"/>
</dbReference>
<dbReference type="GO" id="GO:0006799">
    <property type="term" value="P:polyphosphate biosynthetic process"/>
    <property type="evidence" value="ECO:0007669"/>
    <property type="project" value="UniProtKB-ARBA"/>
</dbReference>
<protein>
    <submittedName>
        <fullName evidence="2">Polyphosphate polymerase domain-containing protein</fullName>
    </submittedName>
</protein>
<evidence type="ECO:0000259" key="1">
    <source>
        <dbReference type="Pfam" id="PF09359"/>
    </source>
</evidence>
<proteinExistence type="predicted"/>
<dbReference type="Gene3D" id="3.20.100.30">
    <property type="entry name" value="VTC, catalytic tunnel domain"/>
    <property type="match status" value="1"/>
</dbReference>